<comment type="caution">
    <text evidence="1">The sequence shown here is derived from an EMBL/GenBank/DDBJ whole genome shotgun (WGS) entry which is preliminary data.</text>
</comment>
<evidence type="ECO:0000313" key="1">
    <source>
        <dbReference type="EMBL" id="EWS81671.1"/>
    </source>
</evidence>
<dbReference type="SUPFAM" id="SSF55961">
    <property type="entry name" value="Bet v1-like"/>
    <property type="match status" value="1"/>
</dbReference>
<accession>Z9JV47</accession>
<dbReference type="eggNOG" id="COG2154">
    <property type="taxonomic scope" value="Bacteria"/>
</dbReference>
<dbReference type="STRING" id="396014.BF93_16030"/>
<dbReference type="Proteomes" id="UP000023067">
    <property type="component" value="Unassembled WGS sequence"/>
</dbReference>
<dbReference type="OrthoDB" id="4618973at2"/>
<dbReference type="HOGENOM" id="CLU_106514_2_1_11"/>
<dbReference type="InterPro" id="IPR023393">
    <property type="entry name" value="START-like_dom_sf"/>
</dbReference>
<dbReference type="PATRIC" id="fig|396014.3.peg.1551"/>
<protein>
    <recommendedName>
        <fullName evidence="3">Polyketide cyclase</fullName>
    </recommendedName>
</protein>
<gene>
    <name evidence="1" type="ORF">BF93_16030</name>
</gene>
<dbReference type="Gene3D" id="3.30.530.20">
    <property type="match status" value="1"/>
</dbReference>
<proteinExistence type="predicted"/>
<dbReference type="InterPro" id="IPR019587">
    <property type="entry name" value="Polyketide_cyclase/dehydratase"/>
</dbReference>
<sequence length="159" mass="17585">MTYALHGSLPVPATPMQTYALLSDVPRTGEWSIQTEVVAWEGDARGVGATFSGRNRTAQREWTTVSRVIEDVPGEAFAWAVGPGEAIWGYRMAPHEEGTLLTLHTAFTERTAEYFVERFGEDAAREEEIRRRAAEEGIPATLERIAGILAREHGDAPEE</sequence>
<dbReference type="CDD" id="cd07812">
    <property type="entry name" value="SRPBCC"/>
    <property type="match status" value="1"/>
</dbReference>
<dbReference type="EMBL" id="JDYK01000006">
    <property type="protein sequence ID" value="EWS81671.1"/>
    <property type="molecule type" value="Genomic_DNA"/>
</dbReference>
<evidence type="ECO:0008006" key="3">
    <source>
        <dbReference type="Google" id="ProtNLM"/>
    </source>
</evidence>
<evidence type="ECO:0000313" key="2">
    <source>
        <dbReference type="Proteomes" id="UP000023067"/>
    </source>
</evidence>
<reference evidence="1 2" key="1">
    <citation type="submission" date="2014-02" db="EMBL/GenBank/DDBJ databases">
        <title>Genome sequence of Brachybacterium phenoliresistens strain W13A50.</title>
        <authorList>
            <person name="Wang X."/>
        </authorList>
    </citation>
    <scope>NUCLEOTIDE SEQUENCE [LARGE SCALE GENOMIC DNA]</scope>
    <source>
        <strain evidence="1 2">W13A50</strain>
    </source>
</reference>
<dbReference type="AlphaFoldDB" id="Z9JV47"/>
<name>Z9JV47_9MICO</name>
<dbReference type="RefSeq" id="WP_038371749.1">
    <property type="nucleotide sequence ID" value="NZ_BAAAOW010000012.1"/>
</dbReference>
<keyword evidence="2" id="KW-1185">Reference proteome</keyword>
<dbReference type="Pfam" id="PF10604">
    <property type="entry name" value="Polyketide_cyc2"/>
    <property type="match status" value="1"/>
</dbReference>
<organism evidence="1 2">
    <name type="scientific">Brachybacterium phenoliresistens</name>
    <dbReference type="NCBI Taxonomy" id="396014"/>
    <lineage>
        <taxon>Bacteria</taxon>
        <taxon>Bacillati</taxon>
        <taxon>Actinomycetota</taxon>
        <taxon>Actinomycetes</taxon>
        <taxon>Micrococcales</taxon>
        <taxon>Dermabacteraceae</taxon>
        <taxon>Brachybacterium</taxon>
    </lineage>
</organism>